<dbReference type="PROSITE" id="PS50919">
    <property type="entry name" value="MIR"/>
    <property type="match status" value="1"/>
</dbReference>
<organism evidence="3 4">
    <name type="scientific">Paralvinella palmiformis</name>
    <dbReference type="NCBI Taxonomy" id="53620"/>
    <lineage>
        <taxon>Eukaryota</taxon>
        <taxon>Metazoa</taxon>
        <taxon>Spiralia</taxon>
        <taxon>Lophotrochozoa</taxon>
        <taxon>Annelida</taxon>
        <taxon>Polychaeta</taxon>
        <taxon>Sedentaria</taxon>
        <taxon>Canalipalpata</taxon>
        <taxon>Terebellida</taxon>
        <taxon>Terebelliformia</taxon>
        <taxon>Alvinellidae</taxon>
        <taxon>Paralvinella</taxon>
    </lineage>
</organism>
<dbReference type="Gene3D" id="2.80.10.50">
    <property type="match status" value="2"/>
</dbReference>
<keyword evidence="1" id="KW-0677">Repeat</keyword>
<feature type="domain" description="MIR" evidence="2">
    <location>
        <begin position="133"/>
        <end position="187"/>
    </location>
</feature>
<accession>A0AAD9MT76</accession>
<dbReference type="SUPFAM" id="SSF82109">
    <property type="entry name" value="MIR domain"/>
    <property type="match status" value="2"/>
</dbReference>
<dbReference type="InterPro" id="IPR014821">
    <property type="entry name" value="Ins145_P3_rcpt"/>
</dbReference>
<dbReference type="Pfam" id="PF08709">
    <property type="entry name" value="Ins145_P3_rec"/>
    <property type="match status" value="1"/>
</dbReference>
<keyword evidence="4" id="KW-1185">Reference proteome</keyword>
<evidence type="ECO:0000259" key="2">
    <source>
        <dbReference type="PROSITE" id="PS50919"/>
    </source>
</evidence>
<dbReference type="InterPro" id="IPR015925">
    <property type="entry name" value="Ryanodine_IP3_receptor"/>
</dbReference>
<sequence length="405" mass="46858">MPFTTDEFWSASEFWQSKERHNFLSIGDLVCLYCEETQGYVYNCQTSTVHNGLQIYHKQNMEQPRGIPDPRGTAAVFCVCVPNRYKLAKKYRRLLESISNPDGEEERELLEHVKAASIAENTDNVLEQKRNTGRRVRYGEVIQLKHSFTGKYIHMSTTKTSKVDKNNMLVTLESYSAKHAQFRILPRYKVRTEGEADLEAYLVAEGLHEEKLTETVHLRLREVDPMIPSTMRPSTSGITYWQIEDEHTIIYGGPLYWGQQVRFRHMTTRHYLCLGSGSKWSLTSDAYNPRAVFRLHPLLKVSDEIHDDSYARIEHVLTGYWLHGERNEVYKRQSDTGIDINDLSTLPWDGAKLRQIGHSKDRMYHDAYTLQVVEVHNSANFIYVAGMAPFLLELINQVTMTSVSQ</sequence>
<evidence type="ECO:0000313" key="3">
    <source>
        <dbReference type="EMBL" id="KAK2143258.1"/>
    </source>
</evidence>
<reference evidence="3" key="1">
    <citation type="journal article" date="2023" name="Mol. Biol. Evol.">
        <title>Third-Generation Sequencing Reveals the Adaptive Role of the Epigenome in Three Deep-Sea Polychaetes.</title>
        <authorList>
            <person name="Perez M."/>
            <person name="Aroh O."/>
            <person name="Sun Y."/>
            <person name="Lan Y."/>
            <person name="Juniper S.K."/>
            <person name="Young C.R."/>
            <person name="Angers B."/>
            <person name="Qian P.Y."/>
        </authorList>
    </citation>
    <scope>NUCLEOTIDE SEQUENCE</scope>
    <source>
        <strain evidence="3">P08H-3</strain>
    </source>
</reference>
<dbReference type="Pfam" id="PF02815">
    <property type="entry name" value="MIR"/>
    <property type="match status" value="1"/>
</dbReference>
<name>A0AAD9MT76_9ANNE</name>
<evidence type="ECO:0000313" key="4">
    <source>
        <dbReference type="Proteomes" id="UP001208570"/>
    </source>
</evidence>
<dbReference type="SMART" id="SM00472">
    <property type="entry name" value="MIR"/>
    <property type="match status" value="2"/>
</dbReference>
<dbReference type="Proteomes" id="UP001208570">
    <property type="component" value="Unassembled WGS sequence"/>
</dbReference>
<dbReference type="PANTHER" id="PTHR13715:SF99">
    <property type="entry name" value="INOSITOL 1,4,5-TRISPHOSPHATE RECEPTOR-LIKE PROTEIN A"/>
    <property type="match status" value="1"/>
</dbReference>
<dbReference type="InterPro" id="IPR036300">
    <property type="entry name" value="MIR_dom_sf"/>
</dbReference>
<dbReference type="AlphaFoldDB" id="A0AAD9MT76"/>
<gene>
    <name evidence="3" type="ORF">LSH36_859g02062</name>
</gene>
<dbReference type="GO" id="GO:0006816">
    <property type="term" value="P:calcium ion transport"/>
    <property type="evidence" value="ECO:0007669"/>
    <property type="project" value="InterPro"/>
</dbReference>
<dbReference type="EMBL" id="JAODUP010000859">
    <property type="protein sequence ID" value="KAK2143258.1"/>
    <property type="molecule type" value="Genomic_DNA"/>
</dbReference>
<proteinExistence type="predicted"/>
<evidence type="ECO:0000256" key="1">
    <source>
        <dbReference type="ARBA" id="ARBA00022737"/>
    </source>
</evidence>
<dbReference type="InterPro" id="IPR016093">
    <property type="entry name" value="MIR_motif"/>
</dbReference>
<comment type="caution">
    <text evidence="3">The sequence shown here is derived from an EMBL/GenBank/DDBJ whole genome shotgun (WGS) entry which is preliminary data.</text>
</comment>
<protein>
    <recommendedName>
        <fullName evidence="2">MIR domain-containing protein</fullName>
    </recommendedName>
</protein>
<dbReference type="CDD" id="cd23280">
    <property type="entry name" value="beta-trefoil_MIR_itr-1-like"/>
    <property type="match status" value="1"/>
</dbReference>
<dbReference type="PANTHER" id="PTHR13715">
    <property type="entry name" value="RYANODINE RECEPTOR AND IP3 RECEPTOR"/>
    <property type="match status" value="1"/>
</dbReference>